<dbReference type="OrthoDB" id="5828470at2759"/>
<dbReference type="Proteomes" id="UP000002254">
    <property type="component" value="Chromosome 16"/>
</dbReference>
<evidence type="ECO:0000313" key="5">
    <source>
        <dbReference type="Proteomes" id="UP000002254"/>
    </source>
</evidence>
<comment type="similarity">
    <text evidence="1">Belongs to the CCM2 family.</text>
</comment>
<dbReference type="CDD" id="cd13166">
    <property type="entry name" value="PTB_CCM2"/>
    <property type="match status" value="1"/>
</dbReference>
<feature type="compositionally biased region" description="Basic and acidic residues" evidence="2">
    <location>
        <begin position="22"/>
        <end position="37"/>
    </location>
</feature>
<dbReference type="InterPro" id="IPR026159">
    <property type="entry name" value="Malcavernin"/>
</dbReference>
<proteinExistence type="inferred from homology"/>
<name>A0A8P0NVY6_CANLF</name>
<dbReference type="PANTHER" id="PTHR21642">
    <property type="entry name" value="CEREBRAL CAVERNOUS MALFORMATIONS PROTEIN 2 HOMOLOG"/>
    <property type="match status" value="1"/>
</dbReference>
<evidence type="ECO:0000256" key="1">
    <source>
        <dbReference type="ARBA" id="ARBA00010822"/>
    </source>
</evidence>
<dbReference type="PANTHER" id="PTHR21642:SF4">
    <property type="entry name" value="CEREBRAL CAVERNOUS MALFORMATIONS 2 PROTEIN"/>
    <property type="match status" value="1"/>
</dbReference>
<dbReference type="InterPro" id="IPR006020">
    <property type="entry name" value="PTB/PI_dom"/>
</dbReference>
<feature type="region of interest" description="Disordered" evidence="2">
    <location>
        <begin position="1"/>
        <end position="37"/>
    </location>
</feature>
<evidence type="ECO:0000259" key="3">
    <source>
        <dbReference type="PROSITE" id="PS01179"/>
    </source>
</evidence>
<dbReference type="Ensembl" id="ENSCAFT00000083521.2">
    <property type="protein sequence ID" value="ENSCAFP00000045592.2"/>
    <property type="gene ID" value="ENSCAFG00000003136.6"/>
</dbReference>
<dbReference type="InterPro" id="IPR011993">
    <property type="entry name" value="PH-like_dom_sf"/>
</dbReference>
<dbReference type="AlphaFoldDB" id="A0A8P0NVY6"/>
<sequence>MEEEGKKGKKPGIVSPFKRVFLKGEKSRDKKAHEKVTERRPLHTVALSLPERVEPDRLLSDYIEKEVKYLGQLTSIPGYLNPSSRTEILHFIDNAKRAHQLPGHLTQEHDAVISLSAYNVKLAWRDGEDTILRVPIHDIAAVSYVRDDASHLVVLKTAQDPGISPSQSLCAESSRGLTTVSLSESGVGPVEACCLVILATESKVAAEELCSLLGQVFQIVYTESTIDFLDRAIFDGASTPTHHLSLHSDDSSTKVDVKEPYETDLGTFAFPECVHPGGISPSSFCMQMVPHAKTVSESELSATATELLQDYMLTVRPCPVGGGDSRAWPWDLLLSQRVPLILMWFCASAQPWGHSLLGLLTQGAAGWAVGAWCCAHPPPSAPLSAAAHQAVLPGDPAVRGTSARLPRRGVCARVLHQPASAVWGQPQVPAARSAALHPGEGQPALRELP</sequence>
<reference evidence="4 5" key="1">
    <citation type="journal article" date="2005" name="Nature">
        <title>Genome sequence, comparative analysis and haplotype structure of the domestic dog.</title>
        <authorList>
            <consortium name="Broad Sequencing Platform"/>
            <person name="Lindblad-Toh K."/>
            <person name="Wade C.M."/>
            <person name="Mikkelsen T.S."/>
            <person name="Karlsson E.K."/>
            <person name="Jaffe D.B."/>
            <person name="Kamal M."/>
            <person name="Clamp M."/>
            <person name="Chang J.L."/>
            <person name="Kulbokas E.J. III"/>
            <person name="Zody M.C."/>
            <person name="Mauceli E."/>
            <person name="Xie X."/>
            <person name="Breen M."/>
            <person name="Wayne R.K."/>
            <person name="Ostrander E.A."/>
            <person name="Ponting C.P."/>
            <person name="Galibert F."/>
            <person name="Smith D.R."/>
            <person name="DeJong P.J."/>
            <person name="Kirkness E."/>
            <person name="Alvarez P."/>
            <person name="Biagi T."/>
            <person name="Brockman W."/>
            <person name="Butler J."/>
            <person name="Chin C.W."/>
            <person name="Cook A."/>
            <person name="Cuff J."/>
            <person name="Daly M.J."/>
            <person name="DeCaprio D."/>
            <person name="Gnerre S."/>
            <person name="Grabherr M."/>
            <person name="Kellis M."/>
            <person name="Kleber M."/>
            <person name="Bardeleben C."/>
            <person name="Goodstadt L."/>
            <person name="Heger A."/>
            <person name="Hitte C."/>
            <person name="Kim L."/>
            <person name="Koepfli K.P."/>
            <person name="Parker H.G."/>
            <person name="Pollinger J.P."/>
            <person name="Searle S.M."/>
            <person name="Sutter N.B."/>
            <person name="Thomas R."/>
            <person name="Webber C."/>
            <person name="Baldwin J."/>
            <person name="Abebe A."/>
            <person name="Abouelleil A."/>
            <person name="Aftuck L."/>
            <person name="Ait-Zahra M."/>
            <person name="Aldredge T."/>
            <person name="Allen N."/>
            <person name="An P."/>
            <person name="Anderson S."/>
            <person name="Antoine C."/>
            <person name="Arachchi H."/>
            <person name="Aslam A."/>
            <person name="Ayotte L."/>
            <person name="Bachantsang P."/>
            <person name="Barry A."/>
            <person name="Bayul T."/>
            <person name="Benamara M."/>
            <person name="Berlin A."/>
            <person name="Bessette D."/>
            <person name="Blitshteyn B."/>
            <person name="Bloom T."/>
            <person name="Blye J."/>
            <person name="Boguslavskiy L."/>
            <person name="Bonnet C."/>
            <person name="Boukhgalter B."/>
            <person name="Brown A."/>
            <person name="Cahill P."/>
            <person name="Calixte N."/>
            <person name="Camarata J."/>
            <person name="Cheshatsang Y."/>
            <person name="Chu J."/>
            <person name="Citroen M."/>
            <person name="Collymore A."/>
            <person name="Cooke P."/>
            <person name="Dawoe T."/>
            <person name="Daza R."/>
            <person name="Decktor K."/>
            <person name="DeGray S."/>
            <person name="Dhargay N."/>
            <person name="Dooley K."/>
            <person name="Dooley K."/>
            <person name="Dorje P."/>
            <person name="Dorjee K."/>
            <person name="Dorris L."/>
            <person name="Duffey N."/>
            <person name="Dupes A."/>
            <person name="Egbiremolen O."/>
            <person name="Elong R."/>
            <person name="Falk J."/>
            <person name="Farina A."/>
            <person name="Faro S."/>
            <person name="Ferguson D."/>
            <person name="Ferreira P."/>
            <person name="Fisher S."/>
            <person name="FitzGerald M."/>
            <person name="Foley K."/>
            <person name="Foley C."/>
            <person name="Franke A."/>
            <person name="Friedrich D."/>
            <person name="Gage D."/>
            <person name="Garber M."/>
            <person name="Gearin G."/>
            <person name="Giannoukos G."/>
            <person name="Goode T."/>
            <person name="Goyette A."/>
            <person name="Graham J."/>
            <person name="Grandbois E."/>
            <person name="Gyaltsen K."/>
            <person name="Hafez N."/>
            <person name="Hagopian D."/>
            <person name="Hagos B."/>
            <person name="Hall J."/>
            <person name="Healy C."/>
            <person name="Hegarty R."/>
            <person name="Honan T."/>
            <person name="Horn A."/>
            <person name="Houde N."/>
            <person name="Hughes L."/>
            <person name="Hunnicutt L."/>
            <person name="Husby M."/>
            <person name="Jester B."/>
            <person name="Jones C."/>
            <person name="Kamat A."/>
            <person name="Kanga B."/>
            <person name="Kells C."/>
            <person name="Khazanovich D."/>
            <person name="Kieu A.C."/>
            <person name="Kisner P."/>
            <person name="Kumar M."/>
            <person name="Lance K."/>
            <person name="Landers T."/>
            <person name="Lara M."/>
            <person name="Lee W."/>
            <person name="Leger J.P."/>
            <person name="Lennon N."/>
            <person name="Leuper L."/>
            <person name="LeVine S."/>
            <person name="Liu J."/>
            <person name="Liu X."/>
            <person name="Lokyitsang Y."/>
            <person name="Lokyitsang T."/>
            <person name="Lui A."/>
            <person name="Macdonald J."/>
            <person name="Major J."/>
            <person name="Marabella R."/>
            <person name="Maru K."/>
            <person name="Matthews C."/>
            <person name="McDonough S."/>
            <person name="Mehta T."/>
            <person name="Meldrim J."/>
            <person name="Melnikov A."/>
            <person name="Meneus L."/>
            <person name="Mihalev A."/>
            <person name="Mihova T."/>
            <person name="Miller K."/>
            <person name="Mittelman R."/>
            <person name="Mlenga V."/>
            <person name="Mulrain L."/>
            <person name="Munson G."/>
            <person name="Navidi A."/>
            <person name="Naylor J."/>
            <person name="Nguyen T."/>
            <person name="Nguyen N."/>
            <person name="Nguyen C."/>
            <person name="Nguyen T."/>
            <person name="Nicol R."/>
            <person name="Norbu N."/>
            <person name="Norbu C."/>
            <person name="Novod N."/>
            <person name="Nyima T."/>
            <person name="Olandt P."/>
            <person name="O'Neill B."/>
            <person name="O'Neill K."/>
            <person name="Osman S."/>
            <person name="Oyono L."/>
            <person name="Patti C."/>
            <person name="Perrin D."/>
            <person name="Phunkhang P."/>
            <person name="Pierre F."/>
            <person name="Priest M."/>
            <person name="Rachupka A."/>
            <person name="Raghuraman S."/>
            <person name="Rameau R."/>
            <person name="Ray V."/>
            <person name="Raymond C."/>
            <person name="Rege F."/>
            <person name="Rise C."/>
            <person name="Rogers J."/>
            <person name="Rogov P."/>
            <person name="Sahalie J."/>
            <person name="Settipalli S."/>
            <person name="Sharpe T."/>
            <person name="Shea T."/>
            <person name="Sheehan M."/>
            <person name="Sherpa N."/>
            <person name="Shi J."/>
            <person name="Shih D."/>
            <person name="Sloan J."/>
            <person name="Smith C."/>
            <person name="Sparrow T."/>
            <person name="Stalker J."/>
            <person name="Stange-Thomann N."/>
            <person name="Stavropoulos S."/>
            <person name="Stone C."/>
            <person name="Stone S."/>
            <person name="Sykes S."/>
            <person name="Tchuinga P."/>
            <person name="Tenzing P."/>
            <person name="Tesfaye S."/>
            <person name="Thoulutsang D."/>
            <person name="Thoulutsang Y."/>
            <person name="Topham K."/>
            <person name="Topping I."/>
            <person name="Tsamla T."/>
            <person name="Vassiliev H."/>
            <person name="Venkataraman V."/>
            <person name="Vo A."/>
            <person name="Wangchuk T."/>
            <person name="Wangdi T."/>
            <person name="Weiand M."/>
            <person name="Wilkinson J."/>
            <person name="Wilson A."/>
            <person name="Yadav S."/>
            <person name="Yang S."/>
            <person name="Yang X."/>
            <person name="Young G."/>
            <person name="Yu Q."/>
            <person name="Zainoun J."/>
            <person name="Zembek L."/>
            <person name="Zimmer A."/>
            <person name="Lander E.S."/>
        </authorList>
    </citation>
    <scope>NUCLEOTIDE SEQUENCE [LARGE SCALE GENOMIC DNA]</scope>
    <source>
        <strain evidence="4">Boxer</strain>
    </source>
</reference>
<organism evidence="4 5">
    <name type="scientific">Canis lupus familiaris</name>
    <name type="common">Dog</name>
    <name type="synonym">Canis familiaris</name>
    <dbReference type="NCBI Taxonomy" id="9615"/>
    <lineage>
        <taxon>Eukaryota</taxon>
        <taxon>Metazoa</taxon>
        <taxon>Chordata</taxon>
        <taxon>Craniata</taxon>
        <taxon>Vertebrata</taxon>
        <taxon>Euteleostomi</taxon>
        <taxon>Mammalia</taxon>
        <taxon>Eutheria</taxon>
        <taxon>Laurasiatheria</taxon>
        <taxon>Carnivora</taxon>
        <taxon>Caniformia</taxon>
        <taxon>Canidae</taxon>
        <taxon>Canis</taxon>
    </lineage>
</organism>
<gene>
    <name evidence="4" type="primary">CCM2</name>
</gene>
<dbReference type="PROSITE" id="PS01179">
    <property type="entry name" value="PID"/>
    <property type="match status" value="1"/>
</dbReference>
<evidence type="ECO:0000256" key="2">
    <source>
        <dbReference type="SAM" id="MobiDB-lite"/>
    </source>
</evidence>
<feature type="domain" description="PID" evidence="3">
    <location>
        <begin position="67"/>
        <end position="223"/>
    </location>
</feature>
<evidence type="ECO:0000313" key="4">
    <source>
        <dbReference type="Ensembl" id="ENSCAFP00000045592.2"/>
    </source>
</evidence>
<protein>
    <submittedName>
        <fullName evidence="4">CCM2 scaffold protein</fullName>
    </submittedName>
</protein>
<accession>A0A8P0NVY6</accession>
<reference evidence="4" key="2">
    <citation type="submission" date="2025-08" db="UniProtKB">
        <authorList>
            <consortium name="Ensembl"/>
        </authorList>
    </citation>
    <scope>IDENTIFICATION</scope>
</reference>
<dbReference type="Gene3D" id="2.30.29.30">
    <property type="entry name" value="Pleckstrin-homology domain (PH domain)/Phosphotyrosine-binding domain (PTB)"/>
    <property type="match status" value="1"/>
</dbReference>